<dbReference type="InterPro" id="IPR001248">
    <property type="entry name" value="Pur-cyt_permease"/>
</dbReference>
<accession>A0A9N9KNP6</accession>
<dbReference type="EMBL" id="CAJVRL010000002">
    <property type="protein sequence ID" value="CAG8949322.1"/>
    <property type="molecule type" value="Genomic_DNA"/>
</dbReference>
<feature type="compositionally biased region" description="Basic and acidic residues" evidence="8">
    <location>
        <begin position="41"/>
        <end position="50"/>
    </location>
</feature>
<keyword evidence="11" id="KW-1185">Reference proteome</keyword>
<dbReference type="PANTHER" id="PTHR31806">
    <property type="entry name" value="PURINE-CYTOSINE PERMEASE FCY2-RELATED"/>
    <property type="match status" value="1"/>
</dbReference>
<evidence type="ECO:0000256" key="1">
    <source>
        <dbReference type="ARBA" id="ARBA00004141"/>
    </source>
</evidence>
<gene>
    <name evidence="10" type="ORF">HYFRA_00004948</name>
</gene>
<name>A0A9N9KNP6_9HELO</name>
<evidence type="ECO:0000313" key="10">
    <source>
        <dbReference type="EMBL" id="CAG8949322.1"/>
    </source>
</evidence>
<feature type="transmembrane region" description="Helical" evidence="9">
    <location>
        <begin position="504"/>
        <end position="523"/>
    </location>
</feature>
<dbReference type="OrthoDB" id="5428495at2759"/>
<evidence type="ECO:0000256" key="8">
    <source>
        <dbReference type="SAM" id="MobiDB-lite"/>
    </source>
</evidence>
<evidence type="ECO:0000256" key="3">
    <source>
        <dbReference type="ARBA" id="ARBA00022448"/>
    </source>
</evidence>
<dbReference type="GO" id="GO:0022857">
    <property type="term" value="F:transmembrane transporter activity"/>
    <property type="evidence" value="ECO:0007669"/>
    <property type="project" value="InterPro"/>
</dbReference>
<proteinExistence type="inferred from homology"/>
<feature type="transmembrane region" description="Helical" evidence="9">
    <location>
        <begin position="297"/>
        <end position="321"/>
    </location>
</feature>
<protein>
    <recommendedName>
        <fullName evidence="12">Purine-cytosine permease</fullName>
    </recommendedName>
</protein>
<feature type="transmembrane region" description="Helical" evidence="9">
    <location>
        <begin position="393"/>
        <end position="418"/>
    </location>
</feature>
<evidence type="ECO:0008006" key="12">
    <source>
        <dbReference type="Google" id="ProtNLM"/>
    </source>
</evidence>
<dbReference type="GO" id="GO:0000329">
    <property type="term" value="C:fungal-type vacuole membrane"/>
    <property type="evidence" value="ECO:0007669"/>
    <property type="project" value="TreeGrafter"/>
</dbReference>
<comment type="caution">
    <text evidence="10">The sequence shown here is derived from an EMBL/GenBank/DDBJ whole genome shotgun (WGS) entry which is preliminary data.</text>
</comment>
<feature type="transmembrane region" description="Helical" evidence="9">
    <location>
        <begin position="341"/>
        <end position="363"/>
    </location>
</feature>
<sequence length="530" mass="57425">MTFLSDHDIEKGVAVNPTELPVIVNSTLDHDGSSDSNNQNHDVERNDSSGRKPSCCGINLKSLWSIEARGITRVQNTEKKPPQPLHDYFHMFSLWFSINLGAVNIIIGLLGPLIYGLGWVDCTCIVIFAGGLASCGVSYLATFGPESGLRSMILGRYFMGYWPSKIAAVCNIVQQVGFGTIGCIVTGQMITAVNGGGLSLAVGCVIAALCIGLVASFGIDYLNKMERFGYIPQALAIFVLIGSAGKNFNIDAVSVGDPASINANRCSFFALIFSSIIGFSAVSADFYVYYPENYPKWITFASTWSGIWLALVVCDIIGVGIATGVPNVSEWSEAYDISSGALLYACFNGLGGFGGFCVVVLSLGSITNNAPCSYSAALTIQTLGEYPKRVPRWFWCVVITAIELVLSVAGRDLLFTVFENFLPMMAYWICPWITIVLEEHLLFHKLLGKPFEWSIYENRKKLPVGTAATLSFLIGFSGAVVGMYQVWYTGPIALKIGGGYGGDIGEWIAIGFTGVVYPPLRWLELKRLGR</sequence>
<dbReference type="GO" id="GO:0005886">
    <property type="term" value="C:plasma membrane"/>
    <property type="evidence" value="ECO:0007669"/>
    <property type="project" value="TreeGrafter"/>
</dbReference>
<feature type="transmembrane region" description="Helical" evidence="9">
    <location>
        <begin position="196"/>
        <end position="218"/>
    </location>
</feature>
<feature type="transmembrane region" description="Helical" evidence="9">
    <location>
        <begin position="88"/>
        <end position="111"/>
    </location>
</feature>
<dbReference type="Pfam" id="PF02133">
    <property type="entry name" value="Transp_cyt_pur"/>
    <property type="match status" value="1"/>
</dbReference>
<feature type="transmembrane region" description="Helical" evidence="9">
    <location>
        <begin position="464"/>
        <end position="484"/>
    </location>
</feature>
<evidence type="ECO:0000256" key="4">
    <source>
        <dbReference type="ARBA" id="ARBA00022692"/>
    </source>
</evidence>
<reference evidence="10" key="1">
    <citation type="submission" date="2021-07" db="EMBL/GenBank/DDBJ databases">
        <authorList>
            <person name="Durling M."/>
        </authorList>
    </citation>
    <scope>NUCLEOTIDE SEQUENCE</scope>
</reference>
<keyword evidence="4 9" id="KW-0812">Transmembrane</keyword>
<dbReference type="InterPro" id="IPR026030">
    <property type="entry name" value="Pur-cyt_permease_Fcy2/21/22"/>
</dbReference>
<evidence type="ECO:0000256" key="2">
    <source>
        <dbReference type="ARBA" id="ARBA00008974"/>
    </source>
</evidence>
<keyword evidence="5 9" id="KW-1133">Transmembrane helix</keyword>
<comment type="similarity">
    <text evidence="2 7">Belongs to the purine-cytosine permease (2.A.39) family.</text>
</comment>
<dbReference type="AlphaFoldDB" id="A0A9N9KNP6"/>
<organism evidence="10 11">
    <name type="scientific">Hymenoscyphus fraxineus</name>
    <dbReference type="NCBI Taxonomy" id="746836"/>
    <lineage>
        <taxon>Eukaryota</taxon>
        <taxon>Fungi</taxon>
        <taxon>Dikarya</taxon>
        <taxon>Ascomycota</taxon>
        <taxon>Pezizomycotina</taxon>
        <taxon>Leotiomycetes</taxon>
        <taxon>Helotiales</taxon>
        <taxon>Helotiaceae</taxon>
        <taxon>Hymenoscyphus</taxon>
    </lineage>
</organism>
<evidence type="ECO:0000256" key="6">
    <source>
        <dbReference type="ARBA" id="ARBA00023136"/>
    </source>
</evidence>
<comment type="subcellular location">
    <subcellularLocation>
        <location evidence="1">Membrane</location>
        <topology evidence="1">Multi-pass membrane protein</topology>
    </subcellularLocation>
</comment>
<feature type="transmembrane region" description="Helical" evidence="9">
    <location>
        <begin position="268"/>
        <end position="290"/>
    </location>
</feature>
<evidence type="ECO:0000256" key="5">
    <source>
        <dbReference type="ARBA" id="ARBA00022989"/>
    </source>
</evidence>
<feature type="transmembrane region" description="Helical" evidence="9">
    <location>
        <begin position="166"/>
        <end position="190"/>
    </location>
</feature>
<feature type="region of interest" description="Disordered" evidence="8">
    <location>
        <begin position="26"/>
        <end position="54"/>
    </location>
</feature>
<feature type="transmembrane region" description="Helical" evidence="9">
    <location>
        <begin position="424"/>
        <end position="443"/>
    </location>
</feature>
<evidence type="ECO:0000256" key="7">
    <source>
        <dbReference type="PIRNR" id="PIRNR002744"/>
    </source>
</evidence>
<dbReference type="PANTHER" id="PTHR31806:SF8">
    <property type="entry name" value="TRANSPORTER, PUTATIVE (AFU_ORTHOLOGUE AFUA_2G03000)-RELATED"/>
    <property type="match status" value="1"/>
</dbReference>
<dbReference type="Gene3D" id="1.10.4160.10">
    <property type="entry name" value="Hydantoin permease"/>
    <property type="match status" value="1"/>
</dbReference>
<evidence type="ECO:0000256" key="9">
    <source>
        <dbReference type="SAM" id="Phobius"/>
    </source>
</evidence>
<feature type="transmembrane region" description="Helical" evidence="9">
    <location>
        <begin position="117"/>
        <end position="145"/>
    </location>
</feature>
<keyword evidence="3 7" id="KW-0813">Transport</keyword>
<dbReference type="PIRSF" id="PIRSF002744">
    <property type="entry name" value="Pur-cyt_permease"/>
    <property type="match status" value="1"/>
</dbReference>
<keyword evidence="6 7" id="KW-0472">Membrane</keyword>
<evidence type="ECO:0000313" key="11">
    <source>
        <dbReference type="Proteomes" id="UP000696280"/>
    </source>
</evidence>
<dbReference type="Proteomes" id="UP000696280">
    <property type="component" value="Unassembled WGS sequence"/>
</dbReference>